<keyword evidence="2" id="KW-0472">Membrane</keyword>
<organism evidence="3 4">
    <name type="scientific">Streptomyces lanatus</name>
    <dbReference type="NCBI Taxonomy" id="66900"/>
    <lineage>
        <taxon>Bacteria</taxon>
        <taxon>Bacillati</taxon>
        <taxon>Actinomycetota</taxon>
        <taxon>Actinomycetes</taxon>
        <taxon>Kitasatosporales</taxon>
        <taxon>Streptomycetaceae</taxon>
        <taxon>Streptomyces</taxon>
    </lineage>
</organism>
<proteinExistence type="predicted"/>
<reference evidence="3 4" key="1">
    <citation type="submission" date="2024-06" db="EMBL/GenBank/DDBJ databases">
        <title>The Natural Products Discovery Center: Release of the First 8490 Sequenced Strains for Exploring Actinobacteria Biosynthetic Diversity.</title>
        <authorList>
            <person name="Kalkreuter E."/>
            <person name="Kautsar S.A."/>
            <person name="Yang D."/>
            <person name="Bader C.D."/>
            <person name="Teijaro C.N."/>
            <person name="Fluegel L."/>
            <person name="Davis C.M."/>
            <person name="Simpson J.R."/>
            <person name="Lauterbach L."/>
            <person name="Steele A.D."/>
            <person name="Gui C."/>
            <person name="Meng S."/>
            <person name="Li G."/>
            <person name="Viehrig K."/>
            <person name="Ye F."/>
            <person name="Su P."/>
            <person name="Kiefer A.F."/>
            <person name="Nichols A."/>
            <person name="Cepeda A.J."/>
            <person name="Yan W."/>
            <person name="Fan B."/>
            <person name="Jiang Y."/>
            <person name="Adhikari A."/>
            <person name="Zheng C.-J."/>
            <person name="Schuster L."/>
            <person name="Cowan T.M."/>
            <person name="Smanski M.J."/>
            <person name="Chevrette M.G."/>
            <person name="De Carvalho L.P.S."/>
            <person name="Shen B."/>
        </authorList>
    </citation>
    <scope>NUCLEOTIDE SEQUENCE [LARGE SCALE GENOMIC DNA]</scope>
    <source>
        <strain evidence="3 4">NPDC000155</strain>
    </source>
</reference>
<keyword evidence="2" id="KW-1133">Transmembrane helix</keyword>
<dbReference type="Pfam" id="PF11209">
    <property type="entry name" value="LmeA"/>
    <property type="match status" value="1"/>
</dbReference>
<name>A0ABV1Y498_9ACTN</name>
<dbReference type="EMBL" id="JBEPFB010000025">
    <property type="protein sequence ID" value="MER7378683.1"/>
    <property type="molecule type" value="Genomic_DNA"/>
</dbReference>
<sequence>MRSPHQITAHPYTNPYEELGSLDRGPLDEFLVEDIEMEGAQEDPWAPPNHRRGSRRKRRGRLAGLPFAMKAVVGLVVLAAFLTLGDRWALLYAERRAADTLKDRLHLAAAPEVEIDGFPFLTQLADERLDSVKVTVPDVAADRVSLAHVTATARNVRLDTDGPADIRGADVPELEGEVLLSFADLNRELGASQVTFTGEGRDRVRARGTLAVAGHDLRLRAEARIVREGDRGIATHIGGMRLDIGDLATYRPGARAKEGLHLSRGSAARLTRETRKAKALLSIPSVVRRLGVPDSLVREALRNEAKLTELTGTPRFVRQAMSLNLIDLALDHPKILALLGFDPALLDALPRLTRPVLADQLSLGFQLPEPPSGQVRLRDVRVEKDGIRVRLEGAGLAIGGKGRPGRK</sequence>
<protein>
    <submittedName>
        <fullName evidence="3">DUF2993 domain-containing protein</fullName>
    </submittedName>
</protein>
<dbReference type="RefSeq" id="WP_190075388.1">
    <property type="nucleotide sequence ID" value="NZ_BNBM01000024.1"/>
</dbReference>
<evidence type="ECO:0000313" key="4">
    <source>
        <dbReference type="Proteomes" id="UP001486207"/>
    </source>
</evidence>
<evidence type="ECO:0000256" key="2">
    <source>
        <dbReference type="SAM" id="Phobius"/>
    </source>
</evidence>
<feature type="region of interest" description="Disordered" evidence="1">
    <location>
        <begin position="38"/>
        <end position="57"/>
    </location>
</feature>
<gene>
    <name evidence="3" type="ORF">ABT384_39405</name>
</gene>
<accession>A0ABV1Y498</accession>
<keyword evidence="2" id="KW-0812">Transmembrane</keyword>
<keyword evidence="4" id="KW-1185">Reference proteome</keyword>
<comment type="caution">
    <text evidence="3">The sequence shown here is derived from an EMBL/GenBank/DDBJ whole genome shotgun (WGS) entry which is preliminary data.</text>
</comment>
<evidence type="ECO:0000256" key="1">
    <source>
        <dbReference type="SAM" id="MobiDB-lite"/>
    </source>
</evidence>
<feature type="transmembrane region" description="Helical" evidence="2">
    <location>
        <begin position="62"/>
        <end position="84"/>
    </location>
</feature>
<dbReference type="InterPro" id="IPR021373">
    <property type="entry name" value="DUF2993"/>
</dbReference>
<evidence type="ECO:0000313" key="3">
    <source>
        <dbReference type="EMBL" id="MER7378683.1"/>
    </source>
</evidence>
<dbReference type="Proteomes" id="UP001486207">
    <property type="component" value="Unassembled WGS sequence"/>
</dbReference>